<accession>A0ABV5BDV8</accession>
<dbReference type="InterPro" id="IPR013324">
    <property type="entry name" value="RNA_pol_sigma_r3/r4-like"/>
</dbReference>
<dbReference type="InterPro" id="IPR007627">
    <property type="entry name" value="RNA_pol_sigma70_r2"/>
</dbReference>
<dbReference type="Pfam" id="PF08281">
    <property type="entry name" value="Sigma70_r4_2"/>
    <property type="match status" value="1"/>
</dbReference>
<feature type="domain" description="RNA polymerase sigma factor 70 region 4 type 2" evidence="6">
    <location>
        <begin position="122"/>
        <end position="172"/>
    </location>
</feature>
<evidence type="ECO:0000256" key="1">
    <source>
        <dbReference type="ARBA" id="ARBA00010641"/>
    </source>
</evidence>
<dbReference type="InterPro" id="IPR036388">
    <property type="entry name" value="WH-like_DNA-bd_sf"/>
</dbReference>
<keyword evidence="3" id="KW-0731">Sigma factor</keyword>
<dbReference type="InterPro" id="IPR013325">
    <property type="entry name" value="RNA_pol_sigma_r2"/>
</dbReference>
<comment type="caution">
    <text evidence="7">The sequence shown here is derived from an EMBL/GenBank/DDBJ whole genome shotgun (WGS) entry which is preliminary data.</text>
</comment>
<dbReference type="InterPro" id="IPR013249">
    <property type="entry name" value="RNA_pol_sigma70_r4_t2"/>
</dbReference>
<evidence type="ECO:0000256" key="2">
    <source>
        <dbReference type="ARBA" id="ARBA00023015"/>
    </source>
</evidence>
<evidence type="ECO:0000259" key="6">
    <source>
        <dbReference type="Pfam" id="PF08281"/>
    </source>
</evidence>
<evidence type="ECO:0000256" key="4">
    <source>
        <dbReference type="ARBA" id="ARBA00023163"/>
    </source>
</evidence>
<evidence type="ECO:0000313" key="7">
    <source>
        <dbReference type="EMBL" id="MFB5683893.1"/>
    </source>
</evidence>
<dbReference type="Proteomes" id="UP001580407">
    <property type="component" value="Unassembled WGS sequence"/>
</dbReference>
<keyword evidence="8" id="KW-1185">Reference proteome</keyword>
<dbReference type="Gene3D" id="1.10.10.10">
    <property type="entry name" value="Winged helix-like DNA-binding domain superfamily/Winged helix DNA-binding domain"/>
    <property type="match status" value="1"/>
</dbReference>
<keyword evidence="2" id="KW-0805">Transcription regulation</keyword>
<dbReference type="RefSeq" id="WP_375527615.1">
    <property type="nucleotide sequence ID" value="NZ_JBHILM010000032.1"/>
</dbReference>
<dbReference type="Gene3D" id="1.10.1740.10">
    <property type="match status" value="1"/>
</dbReference>
<protein>
    <submittedName>
        <fullName evidence="7">RNA polymerase sigma factor</fullName>
    </submittedName>
</protein>
<dbReference type="PANTHER" id="PTHR43133:SF51">
    <property type="entry name" value="RNA POLYMERASE SIGMA FACTOR"/>
    <property type="match status" value="1"/>
</dbReference>
<dbReference type="InterPro" id="IPR039425">
    <property type="entry name" value="RNA_pol_sigma-70-like"/>
</dbReference>
<keyword evidence="4" id="KW-0804">Transcription</keyword>
<feature type="domain" description="RNA polymerase sigma-70 region 2" evidence="5">
    <location>
        <begin position="22"/>
        <end position="88"/>
    </location>
</feature>
<evidence type="ECO:0000313" key="8">
    <source>
        <dbReference type="Proteomes" id="UP001580407"/>
    </source>
</evidence>
<dbReference type="InterPro" id="IPR014284">
    <property type="entry name" value="RNA_pol_sigma-70_dom"/>
</dbReference>
<sequence>MHDEQHWMQQCLNGDRNAFYELVKPHLNRVYSTSVAILYSTHLAEDAVQNGMIEAYQAIMNGKEIRSFGSWFRQLVAMRAMDLARARAKQVQRTGDLEGAEPADGQELPMESLLRKEENTRLLSQVMSLDIRHRTVIVLYYYQEMSIEEISEVLGVKAGTVKSRLHTARTKLLKLNQKLDPKQVSFNV</sequence>
<dbReference type="SUPFAM" id="SSF88659">
    <property type="entry name" value="Sigma3 and sigma4 domains of RNA polymerase sigma factors"/>
    <property type="match status" value="1"/>
</dbReference>
<dbReference type="Pfam" id="PF04542">
    <property type="entry name" value="Sigma70_r2"/>
    <property type="match status" value="1"/>
</dbReference>
<proteinExistence type="inferred from homology"/>
<evidence type="ECO:0000259" key="5">
    <source>
        <dbReference type="Pfam" id="PF04542"/>
    </source>
</evidence>
<name>A0ABV5BDV8_9BACL</name>
<gene>
    <name evidence="7" type="ORF">ACE3NQ_23540</name>
</gene>
<dbReference type="CDD" id="cd06171">
    <property type="entry name" value="Sigma70_r4"/>
    <property type="match status" value="1"/>
</dbReference>
<reference evidence="7 8" key="1">
    <citation type="submission" date="2024-09" db="EMBL/GenBank/DDBJ databases">
        <authorList>
            <person name="Ruan L."/>
        </authorList>
    </citation>
    <scope>NUCLEOTIDE SEQUENCE [LARGE SCALE GENOMIC DNA]</scope>
    <source>
        <strain evidence="7 8">D33</strain>
    </source>
</reference>
<dbReference type="NCBIfam" id="TIGR02937">
    <property type="entry name" value="sigma70-ECF"/>
    <property type="match status" value="1"/>
</dbReference>
<dbReference type="EMBL" id="JBHILM010000032">
    <property type="protein sequence ID" value="MFB5683893.1"/>
    <property type="molecule type" value="Genomic_DNA"/>
</dbReference>
<organism evidence="7 8">
    <name type="scientific">Paenibacillus terreus</name>
    <dbReference type="NCBI Taxonomy" id="1387834"/>
    <lineage>
        <taxon>Bacteria</taxon>
        <taxon>Bacillati</taxon>
        <taxon>Bacillota</taxon>
        <taxon>Bacilli</taxon>
        <taxon>Bacillales</taxon>
        <taxon>Paenibacillaceae</taxon>
        <taxon>Paenibacillus</taxon>
    </lineage>
</organism>
<evidence type="ECO:0000256" key="3">
    <source>
        <dbReference type="ARBA" id="ARBA00023082"/>
    </source>
</evidence>
<dbReference type="PANTHER" id="PTHR43133">
    <property type="entry name" value="RNA POLYMERASE ECF-TYPE SIGMA FACTO"/>
    <property type="match status" value="1"/>
</dbReference>
<dbReference type="SUPFAM" id="SSF88946">
    <property type="entry name" value="Sigma2 domain of RNA polymerase sigma factors"/>
    <property type="match status" value="1"/>
</dbReference>
<comment type="similarity">
    <text evidence="1">Belongs to the sigma-70 factor family. ECF subfamily.</text>
</comment>